<keyword evidence="4" id="KW-1185">Reference proteome</keyword>
<proteinExistence type="predicted"/>
<accession>A0AA38P1M4</accession>
<dbReference type="AlphaFoldDB" id="A0AA38P1M4"/>
<sequence>MFDFRYAGQAPRFNDTTALRVQKALDEFHEVKAEVLKLGGRLNSKGEPLENWEIPKLEFMQSVLPSIKSSGPLIQWDANKTERAHITMVKLPARAGNGRDYEVQICRELDLHSHMRHFDLMTSMKDANIDFRMFNNDEEINGGNEAALEPVPLHSVTSSTDASTTPSAPASTTSSAPASTTSSAPASTTSSEPAATTSSIAVTTTADLRQHIVPVSEKIWGSTRPSKDLFSVAAALLSDLNTPRPLRSFIGNKGQTAFHLIREPDLKKHTVRDAQALFQLPDFAAALSDYLERAKSGTSTFAIAGRRTVNDASTEFPFAVKIWSKLQIQGKQYHDIHQPNDTHTVFATPPNPGPEGEFRRNDCVLINVNDQSHCAVIVKMIFALAYPRNSLHHPRTDEFLAYCESPRPRPAMPTSLATRHGSLAIRTIIQGPGCYVLRKAVRANGQPFGDVIPVSQFRAQIDVTPRHKGAADPHLTCSNVMVYATDYLLNKFWEKELCLSEKNLAFYSLAVIYFANWLIIRRLNSNLELTSRTFDIAIFTFINALENTATARLNLKIPQQLTKWQDGLVVHYVLAMRSVVHVRHLVQMDPDTSMPSSIAVIFGSGMGSALSIPWTKMDATYCGYKEEKSCALTGLEFGVCNTHSSKQPDDSSHDLTAVAYPPRPPHKQTDNRTFWQKVLPESLACRFYVITVLVETTIDLTIEAELLLRVHETGDSGNVKESKPNKMPVYLSIFSLAQQTIWLVLQKTDWEYYVTCTAMPLSLVLLVEGHLAARHEIATRTCTM</sequence>
<protein>
    <recommendedName>
        <fullName evidence="2">DUF6830 domain-containing protein</fullName>
    </recommendedName>
</protein>
<reference evidence="3" key="1">
    <citation type="submission" date="2022-08" db="EMBL/GenBank/DDBJ databases">
        <authorList>
            <consortium name="DOE Joint Genome Institute"/>
            <person name="Min B."/>
            <person name="Riley R."/>
            <person name="Sierra-Patev S."/>
            <person name="Naranjo-Ortiz M."/>
            <person name="Looney B."/>
            <person name="Konkel Z."/>
            <person name="Slot J.C."/>
            <person name="Sakamoto Y."/>
            <person name="Steenwyk J.L."/>
            <person name="Rokas A."/>
            <person name="Carro J."/>
            <person name="Camarero S."/>
            <person name="Ferreira P."/>
            <person name="Molpeceres G."/>
            <person name="Ruiz-Duenas F.J."/>
            <person name="Serrano A."/>
            <person name="Henrissat B."/>
            <person name="Drula E."/>
            <person name="Hughes K.W."/>
            <person name="Mata J.L."/>
            <person name="Ishikawa N.K."/>
            <person name="Vargas-Isla R."/>
            <person name="Ushijima S."/>
            <person name="Smith C.A."/>
            <person name="Ahrendt S."/>
            <person name="Andreopoulos W."/>
            <person name="He G."/>
            <person name="Labutti K."/>
            <person name="Lipzen A."/>
            <person name="Ng V."/>
            <person name="Sandor L."/>
            <person name="Barry K."/>
            <person name="Martinez A.T."/>
            <person name="Xiao Y."/>
            <person name="Gibbons J.G."/>
            <person name="Terashima K."/>
            <person name="Hibbett D.S."/>
            <person name="Grigoriev I.V."/>
        </authorList>
    </citation>
    <scope>NUCLEOTIDE SEQUENCE</scope>
    <source>
        <strain evidence="3">TFB9207</strain>
    </source>
</reference>
<gene>
    <name evidence="3" type="ORF">F5878DRAFT_644968</name>
</gene>
<dbReference type="InterPro" id="IPR049233">
    <property type="entry name" value="DUF6830"/>
</dbReference>
<evidence type="ECO:0000313" key="3">
    <source>
        <dbReference type="EMBL" id="KAJ3834633.1"/>
    </source>
</evidence>
<name>A0AA38P1M4_9AGAR</name>
<evidence type="ECO:0000256" key="1">
    <source>
        <dbReference type="SAM" id="MobiDB-lite"/>
    </source>
</evidence>
<dbReference type="EMBL" id="MU806504">
    <property type="protein sequence ID" value="KAJ3834633.1"/>
    <property type="molecule type" value="Genomic_DNA"/>
</dbReference>
<feature type="compositionally biased region" description="Low complexity" evidence="1">
    <location>
        <begin position="157"/>
        <end position="198"/>
    </location>
</feature>
<organism evidence="3 4">
    <name type="scientific">Lentinula raphanica</name>
    <dbReference type="NCBI Taxonomy" id="153919"/>
    <lineage>
        <taxon>Eukaryota</taxon>
        <taxon>Fungi</taxon>
        <taxon>Dikarya</taxon>
        <taxon>Basidiomycota</taxon>
        <taxon>Agaricomycotina</taxon>
        <taxon>Agaricomycetes</taxon>
        <taxon>Agaricomycetidae</taxon>
        <taxon>Agaricales</taxon>
        <taxon>Marasmiineae</taxon>
        <taxon>Omphalotaceae</taxon>
        <taxon>Lentinula</taxon>
    </lineage>
</organism>
<dbReference type="Pfam" id="PF20722">
    <property type="entry name" value="DUF6830"/>
    <property type="match status" value="1"/>
</dbReference>
<feature type="region of interest" description="Disordered" evidence="1">
    <location>
        <begin position="155"/>
        <end position="198"/>
    </location>
</feature>
<evidence type="ECO:0000313" key="4">
    <source>
        <dbReference type="Proteomes" id="UP001163846"/>
    </source>
</evidence>
<evidence type="ECO:0000259" key="2">
    <source>
        <dbReference type="Pfam" id="PF20722"/>
    </source>
</evidence>
<comment type="caution">
    <text evidence="3">The sequence shown here is derived from an EMBL/GenBank/DDBJ whole genome shotgun (WGS) entry which is preliminary data.</text>
</comment>
<feature type="domain" description="DUF6830" evidence="2">
    <location>
        <begin position="228"/>
        <end position="372"/>
    </location>
</feature>
<dbReference type="Proteomes" id="UP001163846">
    <property type="component" value="Unassembled WGS sequence"/>
</dbReference>